<dbReference type="PANTHER" id="PTHR38589:SF1">
    <property type="entry name" value="BLR0621 PROTEIN"/>
    <property type="match status" value="1"/>
</dbReference>
<keyword evidence="1" id="KW-0573">Peptidoglycan synthesis</keyword>
<feature type="active site" description="Nucleophile" evidence="1">
    <location>
        <position position="145"/>
    </location>
</feature>
<evidence type="ECO:0000313" key="4">
    <source>
        <dbReference type="Proteomes" id="UP001387364"/>
    </source>
</evidence>
<dbReference type="PANTHER" id="PTHR38589">
    <property type="entry name" value="BLR0621 PROTEIN"/>
    <property type="match status" value="1"/>
</dbReference>
<dbReference type="Proteomes" id="UP001387364">
    <property type="component" value="Chromosome"/>
</dbReference>
<comment type="pathway">
    <text evidence="1">Cell wall biogenesis; peptidoglycan biosynthesis.</text>
</comment>
<evidence type="ECO:0000313" key="3">
    <source>
        <dbReference type="EMBL" id="WXB91518.1"/>
    </source>
</evidence>
<feature type="domain" description="L,D-TPase catalytic" evidence="2">
    <location>
        <begin position="1"/>
        <end position="169"/>
    </location>
</feature>
<gene>
    <name evidence="3" type="ORF">WDJ61_09495</name>
</gene>
<dbReference type="CDD" id="cd16913">
    <property type="entry name" value="YkuD_like"/>
    <property type="match status" value="1"/>
</dbReference>
<protein>
    <submittedName>
        <fullName evidence="3">L,D-transpeptidase family protein</fullName>
    </submittedName>
</protein>
<dbReference type="Pfam" id="PF03734">
    <property type="entry name" value="YkuD"/>
    <property type="match status" value="1"/>
</dbReference>
<feature type="active site" description="Proton donor/acceptor" evidence="1">
    <location>
        <position position="135"/>
    </location>
</feature>
<keyword evidence="1" id="KW-0961">Cell wall biogenesis/degradation</keyword>
<organism evidence="3 4">
    <name type="scientific">Bacillus kandeliae</name>
    <dbReference type="NCBI Taxonomy" id="3129297"/>
    <lineage>
        <taxon>Bacteria</taxon>
        <taxon>Bacillati</taxon>
        <taxon>Bacillota</taxon>
        <taxon>Bacilli</taxon>
        <taxon>Bacillales</taxon>
        <taxon>Bacillaceae</taxon>
        <taxon>Bacillus</taxon>
    </lineage>
</organism>
<proteinExistence type="predicted"/>
<dbReference type="InterPro" id="IPR005490">
    <property type="entry name" value="LD_TPept_cat_dom"/>
</dbReference>
<dbReference type="RefSeq" id="WP_338749081.1">
    <property type="nucleotide sequence ID" value="NZ_CP147404.1"/>
</dbReference>
<evidence type="ECO:0000259" key="2">
    <source>
        <dbReference type="PROSITE" id="PS52029"/>
    </source>
</evidence>
<dbReference type="EMBL" id="CP147404">
    <property type="protein sequence ID" value="WXB91518.1"/>
    <property type="molecule type" value="Genomic_DNA"/>
</dbReference>
<accession>A0ABZ2N1P8</accession>
<dbReference type="PROSITE" id="PS52029">
    <property type="entry name" value="LD_TPASE"/>
    <property type="match status" value="1"/>
</dbReference>
<name>A0ABZ2N1P8_9BACI</name>
<keyword evidence="1" id="KW-0133">Cell shape</keyword>
<sequence>MTVVGSGSKAYVEYWEKNKLGQWTSVFKTTGHVGSKGVGQAREGSKRTPKGAYKLGFAFGHSNHGTKMPFKPITKNSYWISNPKDPQYNTWQERTKPSKLDERLINYRVQYKYAIVINYNTYKPVKGAGSAFFLHVDNAGPTAGCVSVSESHMRQLMKQLHNNAHIIIVNDQSEIAKQYHHL</sequence>
<evidence type="ECO:0000256" key="1">
    <source>
        <dbReference type="PROSITE-ProRule" id="PRU01373"/>
    </source>
</evidence>
<keyword evidence="4" id="KW-1185">Reference proteome</keyword>
<reference evidence="3 4" key="1">
    <citation type="submission" date="2024-02" db="EMBL/GenBank/DDBJ databases">
        <title>Seven novel Bacillus-like species.</title>
        <authorList>
            <person name="Liu G."/>
        </authorList>
    </citation>
    <scope>NUCLEOTIDE SEQUENCE [LARGE SCALE GENOMIC DNA]</scope>
    <source>
        <strain evidence="3 4">FJAT-52991</strain>
    </source>
</reference>